<sequence>MAKQHLLLVDGDAKSLRVMEVSLKKAGFSVTTAIHGKDALEKVQISPPDLVLADTKMPEMDGFELCKTLKSDERFKFIPFVFLTSQKSVEFKVRGLELGGDDYLTKPIYIKEIVTRVKMILQKAEKERIEKRETTKGGFAGSLADMGVVDLVQTFEIGRKTGLINIQGERTGTVYFKDGRVIDAELGRLKGENAFYRMLNTFEGQFEVQFSALDRTERIEISTQGLLMEGMRRLDEWGRMLEQLPPLETVFEIDYHQLADRLSEIPDEVNGLLRLFDGKRALSRVVEDSDFEDLAALGIISKLYFEGLIRELGHAPMEPVQSSKPGIEQWLNTAPPASAAVEPAPAAPESPPQPVPEAAVPEAPPEPVAAAPEPAPRPMPQSVLAPPAGVEDEPAAAPEPTPAAPPQPANVVVFHPRPRRPESVDDGEDTDASPASLSPAQEGSSFLVEPPPAHRAVDHARRSLLLDWSRVDTEGINAPTTWGPGSSWSHAPRAPRATSAFASTAFNDPTPSPRAPIFGGAAIAPNPFPPVPPPTPAPPSSEVTLVSGIGYATPPVPPMAPVYADAEPIPLAEEVPATPQLALPPYPGHGVPELAVEPPTPSAPLSSLVDPAAVPLTPSPSAATNASTGGASSTHGAPGGATNATGATPGASTSSAGATPGASTNAVGATSGASTDSVGTGSGASTNAVGATAGASTNPSGAAPGSSPNPVGTTPGASANPSGAVAGSSPSPAGTTPGASANPVDAASGASANPAGTAPGASTSSAGAAPGASAHPAGATPGASSNPPVASAKPAQATAGASSSARDDAPRPKRTGLIIGGALVLIGAVAAVVAGTGNGASTEAPPPKPPPVVESKPPANTGTPPLEAPPPEANAKVPETPPEPPPAATPDSGVAVAEAPKPPETTPPEATPTPETPTAPAVDPEVEFATLVKQSRAAIVGQRFRSAAGGFRKALAIKPSDTEAKAGLGIALVNGFTSDAAYREAAKLLQEVVKEEATNARAWISLGMALQFTGKNSQAAEAYKQYLLLEPTGSSAEEVRTLLRGLGN</sequence>
<dbReference type="InterPro" id="IPR025497">
    <property type="entry name" value="PatA-like_N"/>
</dbReference>
<dbReference type="STRING" id="1297742.A176_004950"/>
<dbReference type="SUPFAM" id="SSF48452">
    <property type="entry name" value="TPR-like"/>
    <property type="match status" value="1"/>
</dbReference>
<feature type="compositionally biased region" description="Pro residues" evidence="3">
    <location>
        <begin position="397"/>
        <end position="408"/>
    </location>
</feature>
<dbReference type="RefSeq" id="WP_002640721.1">
    <property type="nucleotide sequence ID" value="NZ_CP012109.1"/>
</dbReference>
<keyword evidence="5" id="KW-0418">Kinase</keyword>
<dbReference type="AlphaFoldDB" id="A0A0H4X2H4"/>
<feature type="modified residue" description="4-aspartylphosphate" evidence="1">
    <location>
        <position position="54"/>
    </location>
</feature>
<dbReference type="InterPro" id="IPR011006">
    <property type="entry name" value="CheY-like_superfamily"/>
</dbReference>
<organism evidence="5 6">
    <name type="scientific">Pseudomyxococcus hansupus</name>
    <dbReference type="NCBI Taxonomy" id="1297742"/>
    <lineage>
        <taxon>Bacteria</taxon>
        <taxon>Pseudomonadati</taxon>
        <taxon>Myxococcota</taxon>
        <taxon>Myxococcia</taxon>
        <taxon>Myxococcales</taxon>
        <taxon>Cystobacterineae</taxon>
        <taxon>Myxococcaceae</taxon>
        <taxon>Pseudomyxococcus</taxon>
    </lineage>
</organism>
<accession>A0A0H4X2H4</accession>
<dbReference type="PANTHER" id="PTHR36304">
    <property type="entry name" value="DOMAIN GTPASE-ACTIVATING PROTEIN, PUTATIVE-RELATED-RELATED"/>
    <property type="match status" value="1"/>
</dbReference>
<feature type="region of interest" description="Disordered" evidence="3">
    <location>
        <begin position="336"/>
        <end position="456"/>
    </location>
</feature>
<feature type="compositionally biased region" description="Polar residues" evidence="3">
    <location>
        <begin position="667"/>
        <end position="689"/>
    </location>
</feature>
<gene>
    <name evidence="5" type="ORF">A176_004950</name>
</gene>
<keyword evidence="1" id="KW-0597">Phosphoprotein</keyword>
<name>A0A0H4X2H4_9BACT</name>
<feature type="compositionally biased region" description="Pro residues" evidence="3">
    <location>
        <begin position="879"/>
        <end position="888"/>
    </location>
</feature>
<dbReference type="InterPro" id="IPR019734">
    <property type="entry name" value="TPR_rpt"/>
</dbReference>
<protein>
    <submittedName>
        <fullName evidence="5">Response Regulator Receiver Signal Transduction Histidine Kinase</fullName>
    </submittedName>
</protein>
<feature type="region of interest" description="Disordered" evidence="3">
    <location>
        <begin position="476"/>
        <end position="551"/>
    </location>
</feature>
<keyword evidence="2" id="KW-0802">TPR repeat</keyword>
<feature type="compositionally biased region" description="Low complexity" evidence="3">
    <location>
        <begin position="619"/>
        <end position="666"/>
    </location>
</feature>
<dbReference type="eggNOG" id="COG4235">
    <property type="taxonomic scope" value="Bacteria"/>
</dbReference>
<dbReference type="PANTHER" id="PTHR36304:SF4">
    <property type="entry name" value="DUF4388 DOMAIN-CONTAINING PROTEIN"/>
    <property type="match status" value="1"/>
</dbReference>
<dbReference type="EMBL" id="CP012109">
    <property type="protein sequence ID" value="AKQ68038.1"/>
    <property type="molecule type" value="Genomic_DNA"/>
</dbReference>
<dbReference type="GO" id="GO:0000160">
    <property type="term" value="P:phosphorelay signal transduction system"/>
    <property type="evidence" value="ECO:0007669"/>
    <property type="project" value="InterPro"/>
</dbReference>
<evidence type="ECO:0000256" key="1">
    <source>
        <dbReference type="PROSITE-ProRule" id="PRU00169"/>
    </source>
</evidence>
<evidence type="ECO:0000256" key="3">
    <source>
        <dbReference type="SAM" id="MobiDB-lite"/>
    </source>
</evidence>
<dbReference type="InterPro" id="IPR001789">
    <property type="entry name" value="Sig_transdc_resp-reg_receiver"/>
</dbReference>
<dbReference type="eggNOG" id="COG3706">
    <property type="taxonomic scope" value="Bacteria"/>
</dbReference>
<dbReference type="InterPro" id="IPR011990">
    <property type="entry name" value="TPR-like_helical_dom_sf"/>
</dbReference>
<dbReference type="PROSITE" id="PS50005">
    <property type="entry name" value="TPR"/>
    <property type="match status" value="1"/>
</dbReference>
<feature type="domain" description="Response regulatory" evidence="4">
    <location>
        <begin position="5"/>
        <end position="121"/>
    </location>
</feature>
<reference evidence="5 6" key="1">
    <citation type="journal article" date="2016" name="PLoS ONE">
        <title>Complete Genome Sequence and Comparative Genomics of a Novel Myxobacterium Myxococcus hansupus.</title>
        <authorList>
            <person name="Sharma G."/>
            <person name="Narwani T."/>
            <person name="Subramanian S."/>
        </authorList>
    </citation>
    <scope>NUCLEOTIDE SEQUENCE [LARGE SCALE GENOMIC DNA]</scope>
    <source>
        <strain evidence="6">mixupus</strain>
    </source>
</reference>
<dbReference type="Gene3D" id="1.25.40.10">
    <property type="entry name" value="Tetratricopeptide repeat domain"/>
    <property type="match status" value="1"/>
</dbReference>
<evidence type="ECO:0000313" key="6">
    <source>
        <dbReference type="Proteomes" id="UP000009026"/>
    </source>
</evidence>
<feature type="compositionally biased region" description="Polar residues" evidence="3">
    <location>
        <begin position="500"/>
        <end position="509"/>
    </location>
</feature>
<feature type="compositionally biased region" description="Polar residues" evidence="3">
    <location>
        <begin position="433"/>
        <end position="444"/>
    </location>
</feature>
<evidence type="ECO:0000259" key="4">
    <source>
        <dbReference type="PROSITE" id="PS50110"/>
    </source>
</evidence>
<feature type="compositionally biased region" description="Low complexity" evidence="3">
    <location>
        <begin position="690"/>
        <end position="734"/>
    </location>
</feature>
<dbReference type="KEGG" id="mym:A176_004950"/>
<feature type="region of interest" description="Disordered" evidence="3">
    <location>
        <begin position="837"/>
        <end position="921"/>
    </location>
</feature>
<evidence type="ECO:0000313" key="5">
    <source>
        <dbReference type="EMBL" id="AKQ68038.1"/>
    </source>
</evidence>
<dbReference type="GO" id="GO:0016301">
    <property type="term" value="F:kinase activity"/>
    <property type="evidence" value="ECO:0007669"/>
    <property type="project" value="UniProtKB-KW"/>
</dbReference>
<evidence type="ECO:0000256" key="2">
    <source>
        <dbReference type="PROSITE-ProRule" id="PRU00339"/>
    </source>
</evidence>
<dbReference type="SMART" id="SM00448">
    <property type="entry name" value="REC"/>
    <property type="match status" value="1"/>
</dbReference>
<dbReference type="PROSITE" id="PS50110">
    <property type="entry name" value="RESPONSE_REGULATORY"/>
    <property type="match status" value="1"/>
</dbReference>
<dbReference type="Proteomes" id="UP000009026">
    <property type="component" value="Chromosome"/>
</dbReference>
<dbReference type="SUPFAM" id="SSF52172">
    <property type="entry name" value="CheY-like"/>
    <property type="match status" value="1"/>
</dbReference>
<dbReference type="Pfam" id="PF14332">
    <property type="entry name" value="DUF4388"/>
    <property type="match status" value="1"/>
</dbReference>
<feature type="compositionally biased region" description="Low complexity" evidence="3">
    <location>
        <begin position="754"/>
        <end position="785"/>
    </location>
</feature>
<proteinExistence type="predicted"/>
<keyword evidence="6" id="KW-1185">Reference proteome</keyword>
<feature type="compositionally biased region" description="Pro residues" evidence="3">
    <location>
        <begin position="362"/>
        <end position="379"/>
    </location>
</feature>
<dbReference type="PATRIC" id="fig|1297742.4.peg.4994"/>
<feature type="compositionally biased region" description="Pro residues" evidence="3">
    <location>
        <begin position="526"/>
        <end position="539"/>
    </location>
</feature>
<feature type="compositionally biased region" description="Polar residues" evidence="3">
    <location>
        <begin position="478"/>
        <end position="489"/>
    </location>
</feature>
<keyword evidence="5" id="KW-0808">Transferase</keyword>
<dbReference type="Gene3D" id="3.40.50.2300">
    <property type="match status" value="1"/>
</dbReference>
<feature type="repeat" description="TPR" evidence="2">
    <location>
        <begin position="1000"/>
        <end position="1033"/>
    </location>
</feature>
<feature type="compositionally biased region" description="Pro residues" evidence="3">
    <location>
        <begin position="900"/>
        <end position="917"/>
    </location>
</feature>
<dbReference type="Pfam" id="PF00072">
    <property type="entry name" value="Response_reg"/>
    <property type="match status" value="1"/>
</dbReference>
<feature type="region of interest" description="Disordered" evidence="3">
    <location>
        <begin position="575"/>
        <end position="814"/>
    </location>
</feature>
<feature type="compositionally biased region" description="Pro residues" evidence="3">
    <location>
        <begin position="345"/>
        <end position="355"/>
    </location>
</feature>